<dbReference type="SUPFAM" id="SSF47459">
    <property type="entry name" value="HLH, helix-loop-helix DNA-binding domain"/>
    <property type="match status" value="1"/>
</dbReference>
<dbReference type="InterPro" id="IPR024097">
    <property type="entry name" value="bHLH_ZIP_TF"/>
</dbReference>
<keyword evidence="4" id="KW-0539">Nucleus</keyword>
<accession>A0A540KDX2</accession>
<dbReference type="Pfam" id="PF00010">
    <property type="entry name" value="HLH"/>
    <property type="match status" value="1"/>
</dbReference>
<dbReference type="InterPro" id="IPR011598">
    <property type="entry name" value="bHLH_dom"/>
</dbReference>
<reference evidence="7 8" key="1">
    <citation type="journal article" date="2019" name="G3 (Bethesda)">
        <title>Sequencing of a Wild Apple (Malus baccata) Genome Unravels the Differences Between Cultivated and Wild Apple Species Regarding Disease Resistance and Cold Tolerance.</title>
        <authorList>
            <person name="Chen X."/>
        </authorList>
    </citation>
    <scope>NUCLEOTIDE SEQUENCE [LARGE SCALE GENOMIC DNA]</scope>
    <source>
        <strain evidence="8">cv. Shandingzi</strain>
        <tissue evidence="7">Leaves</tissue>
    </source>
</reference>
<dbReference type="GO" id="GO:0003700">
    <property type="term" value="F:DNA-binding transcription factor activity"/>
    <property type="evidence" value="ECO:0007669"/>
    <property type="project" value="TreeGrafter"/>
</dbReference>
<feature type="domain" description="BHLH" evidence="6">
    <location>
        <begin position="46"/>
        <end position="96"/>
    </location>
</feature>
<dbReference type="PROSITE" id="PS50888">
    <property type="entry name" value="BHLH"/>
    <property type="match status" value="1"/>
</dbReference>
<evidence type="ECO:0000256" key="5">
    <source>
        <dbReference type="SAM" id="MobiDB-lite"/>
    </source>
</evidence>
<dbReference type="PANTHER" id="PTHR12565:SF354">
    <property type="entry name" value="BHLH DOMAIN-CONTAINING PROTEIN"/>
    <property type="match status" value="1"/>
</dbReference>
<feature type="compositionally biased region" description="Polar residues" evidence="5">
    <location>
        <begin position="11"/>
        <end position="22"/>
    </location>
</feature>
<dbReference type="AlphaFoldDB" id="A0A540KDX2"/>
<evidence type="ECO:0000256" key="3">
    <source>
        <dbReference type="ARBA" id="ARBA00023163"/>
    </source>
</evidence>
<sequence>MVSQEEEKLTKQMNKNRANKQSKVAAADKGVQFQRDGVRVKARRGQATNSHSLAERARREKISTRMKFLQSLVPGCDQITGKAQILDEIIKYVQLLQNQVECLSAQLASVDLMLYICELNQSANPSASERPRCLEPQFSSALEPSSTQFGSLADATPTSASILLTEEQKASLIHQATWEKKENSEMGNRLD</sequence>
<dbReference type="EMBL" id="VIEB01001409">
    <property type="protein sequence ID" value="TQD72425.1"/>
    <property type="molecule type" value="Genomic_DNA"/>
</dbReference>
<dbReference type="Proteomes" id="UP000315295">
    <property type="component" value="Unassembled WGS sequence"/>
</dbReference>
<organism evidence="7 8">
    <name type="scientific">Malus baccata</name>
    <name type="common">Siberian crab apple</name>
    <name type="synonym">Pyrus baccata</name>
    <dbReference type="NCBI Taxonomy" id="106549"/>
    <lineage>
        <taxon>Eukaryota</taxon>
        <taxon>Viridiplantae</taxon>
        <taxon>Streptophyta</taxon>
        <taxon>Embryophyta</taxon>
        <taxon>Tracheophyta</taxon>
        <taxon>Spermatophyta</taxon>
        <taxon>Magnoliopsida</taxon>
        <taxon>eudicotyledons</taxon>
        <taxon>Gunneridae</taxon>
        <taxon>Pentapetalae</taxon>
        <taxon>rosids</taxon>
        <taxon>fabids</taxon>
        <taxon>Rosales</taxon>
        <taxon>Rosaceae</taxon>
        <taxon>Amygdaloideae</taxon>
        <taxon>Maleae</taxon>
        <taxon>Malus</taxon>
    </lineage>
</organism>
<dbReference type="SMART" id="SM00353">
    <property type="entry name" value="HLH"/>
    <property type="match status" value="1"/>
</dbReference>
<evidence type="ECO:0000313" key="8">
    <source>
        <dbReference type="Proteomes" id="UP000315295"/>
    </source>
</evidence>
<evidence type="ECO:0000256" key="2">
    <source>
        <dbReference type="ARBA" id="ARBA00023015"/>
    </source>
</evidence>
<dbReference type="Gene3D" id="4.10.280.10">
    <property type="entry name" value="Helix-loop-helix DNA-binding domain"/>
    <property type="match status" value="1"/>
</dbReference>
<protein>
    <recommendedName>
        <fullName evidence="6">BHLH domain-containing protein</fullName>
    </recommendedName>
</protein>
<comment type="subcellular location">
    <subcellularLocation>
        <location evidence="1">Nucleus</location>
    </subcellularLocation>
</comment>
<keyword evidence="8" id="KW-1185">Reference proteome</keyword>
<keyword evidence="3" id="KW-0804">Transcription</keyword>
<dbReference type="GO" id="GO:0005634">
    <property type="term" value="C:nucleus"/>
    <property type="evidence" value="ECO:0007669"/>
    <property type="project" value="UniProtKB-SubCell"/>
</dbReference>
<feature type="region of interest" description="Disordered" evidence="5">
    <location>
        <begin position="1"/>
        <end position="26"/>
    </location>
</feature>
<keyword evidence="2" id="KW-0805">Transcription regulation</keyword>
<dbReference type="PANTHER" id="PTHR12565">
    <property type="entry name" value="STEROL REGULATORY ELEMENT-BINDING PROTEIN"/>
    <property type="match status" value="1"/>
</dbReference>
<dbReference type="STRING" id="106549.A0A540KDX2"/>
<dbReference type="GO" id="GO:0046983">
    <property type="term" value="F:protein dimerization activity"/>
    <property type="evidence" value="ECO:0007669"/>
    <property type="project" value="InterPro"/>
</dbReference>
<evidence type="ECO:0000256" key="1">
    <source>
        <dbReference type="ARBA" id="ARBA00004123"/>
    </source>
</evidence>
<evidence type="ECO:0000259" key="6">
    <source>
        <dbReference type="PROSITE" id="PS50888"/>
    </source>
</evidence>
<feature type="compositionally biased region" description="Basic and acidic residues" evidence="5">
    <location>
        <begin position="1"/>
        <end position="10"/>
    </location>
</feature>
<comment type="caution">
    <text evidence="7">The sequence shown here is derived from an EMBL/GenBank/DDBJ whole genome shotgun (WGS) entry which is preliminary data.</text>
</comment>
<proteinExistence type="predicted"/>
<dbReference type="InterPro" id="IPR036638">
    <property type="entry name" value="HLH_DNA-bd_sf"/>
</dbReference>
<evidence type="ECO:0000256" key="4">
    <source>
        <dbReference type="ARBA" id="ARBA00023242"/>
    </source>
</evidence>
<name>A0A540KDX2_MALBA</name>
<gene>
    <name evidence="7" type="ORF">C1H46_042044</name>
</gene>
<evidence type="ECO:0000313" key="7">
    <source>
        <dbReference type="EMBL" id="TQD72425.1"/>
    </source>
</evidence>